<dbReference type="EMBL" id="JAAMPC010000016">
    <property type="protein sequence ID" value="KAG2252511.1"/>
    <property type="molecule type" value="Genomic_DNA"/>
</dbReference>
<evidence type="ECO:0000313" key="3">
    <source>
        <dbReference type="Proteomes" id="UP000886595"/>
    </source>
</evidence>
<proteinExistence type="predicted"/>
<organism evidence="2 3">
    <name type="scientific">Brassica carinata</name>
    <name type="common">Ethiopian mustard</name>
    <name type="synonym">Abyssinian cabbage</name>
    <dbReference type="NCBI Taxonomy" id="52824"/>
    <lineage>
        <taxon>Eukaryota</taxon>
        <taxon>Viridiplantae</taxon>
        <taxon>Streptophyta</taxon>
        <taxon>Embryophyta</taxon>
        <taxon>Tracheophyta</taxon>
        <taxon>Spermatophyta</taxon>
        <taxon>Magnoliopsida</taxon>
        <taxon>eudicotyledons</taxon>
        <taxon>Gunneridae</taxon>
        <taxon>Pentapetalae</taxon>
        <taxon>rosids</taxon>
        <taxon>malvids</taxon>
        <taxon>Brassicales</taxon>
        <taxon>Brassicaceae</taxon>
        <taxon>Brassiceae</taxon>
        <taxon>Brassica</taxon>
    </lineage>
</organism>
<feature type="compositionally biased region" description="Basic and acidic residues" evidence="1">
    <location>
        <begin position="33"/>
        <end position="44"/>
    </location>
</feature>
<dbReference type="Proteomes" id="UP000886595">
    <property type="component" value="Unassembled WGS sequence"/>
</dbReference>
<sequence length="50" mass="5595">MGRYSYSQPSSSEEYDIDITSLLQAEADLYSDEADRRASGRVSEDENATD</sequence>
<reference evidence="2 3" key="1">
    <citation type="submission" date="2020-02" db="EMBL/GenBank/DDBJ databases">
        <authorList>
            <person name="Ma Q."/>
            <person name="Huang Y."/>
            <person name="Song X."/>
            <person name="Pei D."/>
        </authorList>
    </citation>
    <scope>NUCLEOTIDE SEQUENCE [LARGE SCALE GENOMIC DNA]</scope>
    <source>
        <strain evidence="2">Sxm20200214</strain>
        <tissue evidence="2">Leaf</tissue>
    </source>
</reference>
<keyword evidence="3" id="KW-1185">Reference proteome</keyword>
<gene>
    <name evidence="2" type="ORF">Bca52824_082647</name>
</gene>
<accession>A0A8X7TT38</accession>
<feature type="region of interest" description="Disordered" evidence="1">
    <location>
        <begin position="31"/>
        <end position="50"/>
    </location>
</feature>
<dbReference type="AlphaFoldDB" id="A0A8X7TT38"/>
<evidence type="ECO:0000313" key="2">
    <source>
        <dbReference type="EMBL" id="KAG2252511.1"/>
    </source>
</evidence>
<protein>
    <submittedName>
        <fullName evidence="2">Uncharacterized protein</fullName>
    </submittedName>
</protein>
<name>A0A8X7TT38_BRACI</name>
<evidence type="ECO:0000256" key="1">
    <source>
        <dbReference type="SAM" id="MobiDB-lite"/>
    </source>
</evidence>
<comment type="caution">
    <text evidence="2">The sequence shown here is derived from an EMBL/GenBank/DDBJ whole genome shotgun (WGS) entry which is preliminary data.</text>
</comment>